<proteinExistence type="predicted"/>
<dbReference type="RefSeq" id="WP_152582998.1">
    <property type="nucleotide sequence ID" value="NZ_VIKT02000004.1"/>
</dbReference>
<organism evidence="1 2">
    <name type="scientific">Microcella pacifica</name>
    <dbReference type="NCBI Taxonomy" id="2591847"/>
    <lineage>
        <taxon>Bacteria</taxon>
        <taxon>Bacillati</taxon>
        <taxon>Actinomycetota</taxon>
        <taxon>Actinomycetes</taxon>
        <taxon>Micrococcales</taxon>
        <taxon>Microbacteriaceae</taxon>
        <taxon>Microcella</taxon>
    </lineage>
</organism>
<keyword evidence="1" id="KW-0378">Hydrolase</keyword>
<keyword evidence="1" id="KW-0540">Nuclease</keyword>
<evidence type="ECO:0000313" key="1">
    <source>
        <dbReference type="EMBL" id="NHF62260.1"/>
    </source>
</evidence>
<dbReference type="Gene3D" id="1.10.30.50">
    <property type="match status" value="1"/>
</dbReference>
<protein>
    <submittedName>
        <fullName evidence="1">HNH endonuclease</fullName>
    </submittedName>
</protein>
<dbReference type="AlphaFoldDB" id="A0A9E5JKQ3"/>
<keyword evidence="1" id="KW-0255">Endonuclease</keyword>
<dbReference type="Proteomes" id="UP000818266">
    <property type="component" value="Unassembled WGS sequence"/>
</dbReference>
<dbReference type="GO" id="GO:0004519">
    <property type="term" value="F:endonuclease activity"/>
    <property type="evidence" value="ECO:0007669"/>
    <property type="project" value="UniProtKB-KW"/>
</dbReference>
<evidence type="ECO:0000313" key="2">
    <source>
        <dbReference type="Proteomes" id="UP000818266"/>
    </source>
</evidence>
<name>A0A9E5JKQ3_9MICO</name>
<comment type="caution">
    <text evidence="1">The sequence shown here is derived from an EMBL/GenBank/DDBJ whole genome shotgun (WGS) entry which is preliminary data.</text>
</comment>
<dbReference type="OrthoDB" id="5120122at2"/>
<keyword evidence="2" id="KW-1185">Reference proteome</keyword>
<dbReference type="EMBL" id="VIKT02000004">
    <property type="protein sequence ID" value="NHF62260.1"/>
    <property type="molecule type" value="Genomic_DNA"/>
</dbReference>
<sequence>MSHPKPTPPLILTGRALQERNKKIDQRERQCCACCGIAITEGASRHHRKLKSRRGGDEVSNGLLLCGSGTTGCHGWAHAEPAEARQLGFTVESHEDPRQVPVAHVLYGLVYLDDDGGVWSEPQTPPEVAA</sequence>
<gene>
    <name evidence="1" type="ORF">FK219_003220</name>
</gene>
<reference evidence="1 2" key="1">
    <citation type="submission" date="2020-03" db="EMBL/GenBank/DDBJ databases">
        <title>Chryseoglobus sp. isolated from a deep-sea seamount.</title>
        <authorList>
            <person name="Zhang D.-C."/>
        </authorList>
    </citation>
    <scope>NUCLEOTIDE SEQUENCE [LARGE SCALE GENOMIC DNA]</scope>
    <source>
        <strain evidence="1 2">KN1116</strain>
    </source>
</reference>
<accession>A0A9E5JKQ3</accession>